<feature type="region of interest" description="Disordered" evidence="1">
    <location>
        <begin position="66"/>
        <end position="89"/>
    </location>
</feature>
<sequence length="89" mass="10535">MNCFLDQEFDENQKFSPLNNRLRSIDVVGFVETIDEDEGHRKTLEQIVNQALNFGRTYPNGNERLYRRRKFTNGQSLQDTEKLRSQVPK</sequence>
<feature type="compositionally biased region" description="Basic and acidic residues" evidence="1">
    <location>
        <begin position="79"/>
        <end position="89"/>
    </location>
</feature>
<evidence type="ECO:0000313" key="2">
    <source>
        <dbReference type="EMBL" id="KAK1840243.1"/>
    </source>
</evidence>
<name>A0AAD9E9U1_9PEZI</name>
<keyword evidence="3" id="KW-1185">Reference proteome</keyword>
<proteinExistence type="predicted"/>
<dbReference type="EMBL" id="JAQOWY010000579">
    <property type="protein sequence ID" value="KAK1840243.1"/>
    <property type="molecule type" value="Genomic_DNA"/>
</dbReference>
<organism evidence="2 3">
    <name type="scientific">Colletotrichum chrysophilum</name>
    <dbReference type="NCBI Taxonomy" id="1836956"/>
    <lineage>
        <taxon>Eukaryota</taxon>
        <taxon>Fungi</taxon>
        <taxon>Dikarya</taxon>
        <taxon>Ascomycota</taxon>
        <taxon>Pezizomycotina</taxon>
        <taxon>Sordariomycetes</taxon>
        <taxon>Hypocreomycetidae</taxon>
        <taxon>Glomerellales</taxon>
        <taxon>Glomerellaceae</taxon>
        <taxon>Colletotrichum</taxon>
        <taxon>Colletotrichum gloeosporioides species complex</taxon>
    </lineage>
</organism>
<comment type="caution">
    <text evidence="2">The sequence shown here is derived from an EMBL/GenBank/DDBJ whole genome shotgun (WGS) entry which is preliminary data.</text>
</comment>
<reference evidence="2" key="1">
    <citation type="submission" date="2023-01" db="EMBL/GenBank/DDBJ databases">
        <title>Colletotrichum chrysophilum M932 genome sequence.</title>
        <authorList>
            <person name="Baroncelli R."/>
        </authorList>
    </citation>
    <scope>NUCLEOTIDE SEQUENCE</scope>
    <source>
        <strain evidence="2">M932</strain>
    </source>
</reference>
<evidence type="ECO:0000256" key="1">
    <source>
        <dbReference type="SAM" id="MobiDB-lite"/>
    </source>
</evidence>
<dbReference type="Proteomes" id="UP001243330">
    <property type="component" value="Unassembled WGS sequence"/>
</dbReference>
<evidence type="ECO:0000313" key="3">
    <source>
        <dbReference type="Proteomes" id="UP001243330"/>
    </source>
</evidence>
<gene>
    <name evidence="2" type="ORF">CCHR01_17135</name>
</gene>
<accession>A0AAD9E9U1</accession>
<protein>
    <submittedName>
        <fullName evidence="2">Uncharacterized protein</fullName>
    </submittedName>
</protein>
<dbReference type="AlphaFoldDB" id="A0AAD9E9U1"/>